<dbReference type="SMART" id="SM00937">
    <property type="entry name" value="PCRF"/>
    <property type="match status" value="1"/>
</dbReference>
<feature type="domain" description="Prokaryotic-type class I peptide chain release factors" evidence="6">
    <location>
        <begin position="269"/>
        <end position="285"/>
    </location>
</feature>
<keyword evidence="4" id="KW-0175">Coiled coil</keyword>
<dbReference type="InterPro" id="IPR004373">
    <property type="entry name" value="RF-1"/>
</dbReference>
<dbReference type="InterPro" id="IPR005139">
    <property type="entry name" value="PCRF"/>
</dbReference>
<dbReference type="GO" id="GO:0016149">
    <property type="term" value="F:translation release factor activity, codon specific"/>
    <property type="evidence" value="ECO:0007669"/>
    <property type="project" value="InterPro"/>
</dbReference>
<dbReference type="Gene3D" id="6.10.140.1950">
    <property type="match status" value="1"/>
</dbReference>
<dbReference type="InterPro" id="IPR000352">
    <property type="entry name" value="Pep_chain_release_fac_I"/>
</dbReference>
<dbReference type="Pfam" id="PF03462">
    <property type="entry name" value="PCRF"/>
    <property type="match status" value="1"/>
</dbReference>
<dbReference type="InterPro" id="IPR050057">
    <property type="entry name" value="Prokaryotic/Mito_RF"/>
</dbReference>
<gene>
    <name evidence="7" type="ORF">PSAL00342_LOCUS3881</name>
</gene>
<dbReference type="FunFam" id="3.30.70.1660:FF:000002">
    <property type="entry name" value="Peptide chain release factor 1"/>
    <property type="match status" value="1"/>
</dbReference>
<dbReference type="Gene3D" id="3.30.160.20">
    <property type="match status" value="1"/>
</dbReference>
<evidence type="ECO:0000256" key="5">
    <source>
        <dbReference type="SAM" id="MobiDB-lite"/>
    </source>
</evidence>
<evidence type="ECO:0000256" key="2">
    <source>
        <dbReference type="ARBA" id="ARBA00022481"/>
    </source>
</evidence>
<dbReference type="EMBL" id="HBIS01004275">
    <property type="protein sequence ID" value="CAE0610058.1"/>
    <property type="molecule type" value="Transcribed_RNA"/>
</dbReference>
<name>A0A7S3XE08_9CHLO</name>
<dbReference type="Pfam" id="PF00472">
    <property type="entry name" value="RF-1"/>
    <property type="match status" value="1"/>
</dbReference>
<keyword evidence="2" id="KW-0488">Methylation</keyword>
<dbReference type="AlphaFoldDB" id="A0A7S3XE08"/>
<dbReference type="GO" id="GO:0005737">
    <property type="term" value="C:cytoplasm"/>
    <property type="evidence" value="ECO:0007669"/>
    <property type="project" value="UniProtKB-ARBA"/>
</dbReference>
<evidence type="ECO:0000256" key="3">
    <source>
        <dbReference type="ARBA" id="ARBA00022917"/>
    </source>
</evidence>
<dbReference type="Gene3D" id="3.30.70.1660">
    <property type="match status" value="1"/>
</dbReference>
<dbReference type="InterPro" id="IPR045853">
    <property type="entry name" value="Pep_chain_release_fac_I_sf"/>
</dbReference>
<dbReference type="NCBIfam" id="NF001859">
    <property type="entry name" value="PRK00591.1"/>
    <property type="match status" value="1"/>
</dbReference>
<organism evidence="7">
    <name type="scientific">Picocystis salinarum</name>
    <dbReference type="NCBI Taxonomy" id="88271"/>
    <lineage>
        <taxon>Eukaryota</taxon>
        <taxon>Viridiplantae</taxon>
        <taxon>Chlorophyta</taxon>
        <taxon>Picocystophyceae</taxon>
        <taxon>Picocystales</taxon>
        <taxon>Picocystaceae</taxon>
        <taxon>Picocystis</taxon>
    </lineage>
</organism>
<dbReference type="SUPFAM" id="SSF75620">
    <property type="entry name" value="Release factor"/>
    <property type="match status" value="1"/>
</dbReference>
<accession>A0A7S3XE08</accession>
<evidence type="ECO:0000256" key="1">
    <source>
        <dbReference type="ARBA" id="ARBA00010835"/>
    </source>
</evidence>
<dbReference type="NCBIfam" id="TIGR00019">
    <property type="entry name" value="prfA"/>
    <property type="match status" value="1"/>
</dbReference>
<reference evidence="7" key="1">
    <citation type="submission" date="2021-01" db="EMBL/GenBank/DDBJ databases">
        <authorList>
            <person name="Corre E."/>
            <person name="Pelletier E."/>
            <person name="Niang G."/>
            <person name="Scheremetjew M."/>
            <person name="Finn R."/>
            <person name="Kale V."/>
            <person name="Holt S."/>
            <person name="Cochrane G."/>
            <person name="Meng A."/>
            <person name="Brown T."/>
            <person name="Cohen L."/>
        </authorList>
    </citation>
    <scope>NUCLEOTIDE SEQUENCE</scope>
    <source>
        <strain evidence="7">CCMP1897</strain>
    </source>
</reference>
<feature type="region of interest" description="Disordered" evidence="5">
    <location>
        <begin position="327"/>
        <end position="347"/>
    </location>
</feature>
<comment type="similarity">
    <text evidence="1">Belongs to the prokaryotic/mitochondrial release factor family.</text>
</comment>
<evidence type="ECO:0000313" key="7">
    <source>
        <dbReference type="EMBL" id="CAE0610058.1"/>
    </source>
</evidence>
<feature type="compositionally biased region" description="Polar residues" evidence="5">
    <location>
        <begin position="327"/>
        <end position="340"/>
    </location>
</feature>
<proteinExistence type="inferred from homology"/>
<dbReference type="FunFam" id="3.30.160.20:FF:000004">
    <property type="entry name" value="Peptide chain release factor 1"/>
    <property type="match status" value="1"/>
</dbReference>
<protein>
    <recommendedName>
        <fullName evidence="6">Prokaryotic-type class I peptide chain release factors domain-containing protein</fullName>
    </recommendedName>
</protein>
<dbReference type="PANTHER" id="PTHR43804">
    <property type="entry name" value="LD18447P"/>
    <property type="match status" value="1"/>
</dbReference>
<evidence type="ECO:0000256" key="4">
    <source>
        <dbReference type="SAM" id="Coils"/>
    </source>
</evidence>
<feature type="coiled-coil region" evidence="4">
    <location>
        <begin position="48"/>
        <end position="137"/>
    </location>
</feature>
<keyword evidence="3" id="KW-0648">Protein biosynthesis</keyword>
<evidence type="ECO:0000259" key="6">
    <source>
        <dbReference type="PROSITE" id="PS00745"/>
    </source>
</evidence>
<dbReference type="PROSITE" id="PS00745">
    <property type="entry name" value="RF_PROK_I"/>
    <property type="match status" value="1"/>
</dbReference>
<dbReference type="PANTHER" id="PTHR43804:SF7">
    <property type="entry name" value="LD18447P"/>
    <property type="match status" value="1"/>
</dbReference>
<sequence length="401" mass="45094">MDGELRTRNHATIGFPGPLDRARPWSVQRIRWKSTDNVDLHQFVQETVNHAKQTHWELNKKLEDAKNLPNETMIAINKQLAKLQPVLVCSEKLEKLKKELQGLQDLLQDAKEEPSIKALAEQEMHEVHQTIQNEEEQLLLSVLPEDEADGKNVILEVRAGTGGEEAGMFALELFQMYQKLATLYKWNFEVLDVVSLERGGCREATASISGPNVYGNIKFEIGVHRVQRVPQTETSGRIHTSAASVVILPEAEEADVELKPEHLRIDTYRASGAGGQHVNTTESAIRITHLPTGVTVAIQDERSQHKNKAKALKVLRARLYDLDRQQKAQAASSTRMQQIGTGDRSERIRTYNFPQGRITDHRSNITMHGIESFMSGGGLSSLLESLAHWRKAQVLQSMLTQ</sequence>